<evidence type="ECO:0000313" key="2">
    <source>
        <dbReference type="EMBL" id="KOO25092.1"/>
    </source>
</evidence>
<organism evidence="2 3">
    <name type="scientific">Chrysochromulina tobinii</name>
    <dbReference type="NCBI Taxonomy" id="1460289"/>
    <lineage>
        <taxon>Eukaryota</taxon>
        <taxon>Haptista</taxon>
        <taxon>Haptophyta</taxon>
        <taxon>Prymnesiophyceae</taxon>
        <taxon>Prymnesiales</taxon>
        <taxon>Chrysochromulinaceae</taxon>
        <taxon>Chrysochromulina</taxon>
    </lineage>
</organism>
<keyword evidence="3" id="KW-1185">Reference proteome</keyword>
<feature type="region of interest" description="Disordered" evidence="1">
    <location>
        <begin position="1"/>
        <end position="39"/>
    </location>
</feature>
<reference evidence="3" key="1">
    <citation type="journal article" date="2015" name="PLoS Genet.">
        <title>Genome Sequence and Transcriptome Analyses of Chrysochromulina tobin: Metabolic Tools for Enhanced Algal Fitness in the Prominent Order Prymnesiales (Haptophyceae).</title>
        <authorList>
            <person name="Hovde B.T."/>
            <person name="Deodato C.R."/>
            <person name="Hunsperger H.M."/>
            <person name="Ryken S.A."/>
            <person name="Yost W."/>
            <person name="Jha R.K."/>
            <person name="Patterson J."/>
            <person name="Monnat R.J. Jr."/>
            <person name="Barlow S.B."/>
            <person name="Starkenburg S.R."/>
            <person name="Cattolico R.A."/>
        </authorList>
    </citation>
    <scope>NUCLEOTIDE SEQUENCE</scope>
    <source>
        <strain evidence="3">CCMP291</strain>
    </source>
</reference>
<name>A0A0M0JFF2_9EUKA</name>
<feature type="compositionally biased region" description="Polar residues" evidence="1">
    <location>
        <begin position="1"/>
        <end position="33"/>
    </location>
</feature>
<comment type="caution">
    <text evidence="2">The sequence shown here is derived from an EMBL/GenBank/DDBJ whole genome shotgun (WGS) entry which is preliminary data.</text>
</comment>
<dbReference type="EMBL" id="JWZX01003019">
    <property type="protein sequence ID" value="KOO25092.1"/>
    <property type="molecule type" value="Genomic_DNA"/>
</dbReference>
<sequence length="199" mass="20588">MVHSSAPATNLQTYTGTPFTKADTSTDAPSSSLVGPPSLATFTSPATDWVTSHANSPTVRLVALAGSKRDCLATRPPASQNGAMKRSGAPALKVAGTMAENHAAVKAPPKSVLVLSPAAGTSMTSDPASVLEMRVRAPRGRRDVSRTDELLSMSSSNGGGDGRWDGTLPPSPGVRCSSSRGWLKRRERLHVTVGVPNAC</sequence>
<protein>
    <submittedName>
        <fullName evidence="2">Uncharacterized protein</fullName>
    </submittedName>
</protein>
<feature type="region of interest" description="Disordered" evidence="1">
    <location>
        <begin position="137"/>
        <end position="176"/>
    </location>
</feature>
<proteinExistence type="predicted"/>
<evidence type="ECO:0000313" key="3">
    <source>
        <dbReference type="Proteomes" id="UP000037460"/>
    </source>
</evidence>
<gene>
    <name evidence="2" type="ORF">Ctob_002415</name>
</gene>
<dbReference type="AlphaFoldDB" id="A0A0M0JFF2"/>
<accession>A0A0M0JFF2</accession>
<dbReference type="Proteomes" id="UP000037460">
    <property type="component" value="Unassembled WGS sequence"/>
</dbReference>
<feature type="compositionally biased region" description="Basic and acidic residues" evidence="1">
    <location>
        <begin position="140"/>
        <end position="149"/>
    </location>
</feature>
<evidence type="ECO:0000256" key="1">
    <source>
        <dbReference type="SAM" id="MobiDB-lite"/>
    </source>
</evidence>